<name>A0A165NV47_9AGAM</name>
<proteinExistence type="predicted"/>
<dbReference type="AlphaFoldDB" id="A0A165NV47"/>
<dbReference type="InParanoid" id="A0A165NV47"/>
<dbReference type="Proteomes" id="UP000076761">
    <property type="component" value="Unassembled WGS sequence"/>
</dbReference>
<keyword evidence="2" id="KW-1185">Reference proteome</keyword>
<sequence>MILLILLIFTLLATGLGFGLLYLAYLSRPTVYRFYWPSDSAEENTVEDEYYL</sequence>
<protein>
    <submittedName>
        <fullName evidence="1">Uncharacterized protein</fullName>
    </submittedName>
</protein>
<evidence type="ECO:0000313" key="2">
    <source>
        <dbReference type="Proteomes" id="UP000076761"/>
    </source>
</evidence>
<reference evidence="1 2" key="1">
    <citation type="journal article" date="2016" name="Mol. Biol. Evol.">
        <title>Comparative Genomics of Early-Diverging Mushroom-Forming Fungi Provides Insights into the Origins of Lignocellulose Decay Capabilities.</title>
        <authorList>
            <person name="Nagy L.G."/>
            <person name="Riley R."/>
            <person name="Tritt A."/>
            <person name="Adam C."/>
            <person name="Daum C."/>
            <person name="Floudas D."/>
            <person name="Sun H."/>
            <person name="Yadav J.S."/>
            <person name="Pangilinan J."/>
            <person name="Larsson K.H."/>
            <person name="Matsuura K."/>
            <person name="Barry K."/>
            <person name="Labutti K."/>
            <person name="Kuo R."/>
            <person name="Ohm R.A."/>
            <person name="Bhattacharya S.S."/>
            <person name="Shirouzu T."/>
            <person name="Yoshinaga Y."/>
            <person name="Martin F.M."/>
            <person name="Grigoriev I.V."/>
            <person name="Hibbett D.S."/>
        </authorList>
    </citation>
    <scope>NUCLEOTIDE SEQUENCE [LARGE SCALE GENOMIC DNA]</scope>
    <source>
        <strain evidence="1 2">HHB14362 ss-1</strain>
    </source>
</reference>
<accession>A0A165NV47</accession>
<dbReference type="EMBL" id="KV425625">
    <property type="protein sequence ID" value="KZT20150.1"/>
    <property type="molecule type" value="Genomic_DNA"/>
</dbReference>
<evidence type="ECO:0000313" key="1">
    <source>
        <dbReference type="EMBL" id="KZT20150.1"/>
    </source>
</evidence>
<gene>
    <name evidence="1" type="ORF">NEOLEDRAFT_1141113</name>
</gene>
<organism evidence="1 2">
    <name type="scientific">Neolentinus lepideus HHB14362 ss-1</name>
    <dbReference type="NCBI Taxonomy" id="1314782"/>
    <lineage>
        <taxon>Eukaryota</taxon>
        <taxon>Fungi</taxon>
        <taxon>Dikarya</taxon>
        <taxon>Basidiomycota</taxon>
        <taxon>Agaricomycotina</taxon>
        <taxon>Agaricomycetes</taxon>
        <taxon>Gloeophyllales</taxon>
        <taxon>Gloeophyllaceae</taxon>
        <taxon>Neolentinus</taxon>
    </lineage>
</organism>